<dbReference type="EMBL" id="BMAU01021289">
    <property type="protein sequence ID" value="GFY09319.1"/>
    <property type="molecule type" value="Genomic_DNA"/>
</dbReference>
<evidence type="ECO:0000313" key="1">
    <source>
        <dbReference type="EMBL" id="GFY09319.1"/>
    </source>
</evidence>
<name>A0A8X6VE59_TRICX</name>
<accession>A0A8X6VE59</accession>
<keyword evidence="2" id="KW-1185">Reference proteome</keyword>
<comment type="caution">
    <text evidence="1">The sequence shown here is derived from an EMBL/GenBank/DDBJ whole genome shotgun (WGS) entry which is preliminary data.</text>
</comment>
<protein>
    <submittedName>
        <fullName evidence="1">Uncharacterized protein</fullName>
    </submittedName>
</protein>
<evidence type="ECO:0000313" key="2">
    <source>
        <dbReference type="Proteomes" id="UP000887159"/>
    </source>
</evidence>
<dbReference type="AlphaFoldDB" id="A0A8X6VE59"/>
<proteinExistence type="predicted"/>
<gene>
    <name evidence="1" type="ORF">TNCV_1941291</name>
</gene>
<reference evidence="1" key="1">
    <citation type="submission" date="2020-08" db="EMBL/GenBank/DDBJ databases">
        <title>Multicomponent nature underlies the extraordinary mechanical properties of spider dragline silk.</title>
        <authorList>
            <person name="Kono N."/>
            <person name="Nakamura H."/>
            <person name="Mori M."/>
            <person name="Yoshida Y."/>
            <person name="Ohtoshi R."/>
            <person name="Malay A.D."/>
            <person name="Moran D.A.P."/>
            <person name="Tomita M."/>
            <person name="Numata K."/>
            <person name="Arakawa K."/>
        </authorList>
    </citation>
    <scope>NUCLEOTIDE SEQUENCE</scope>
</reference>
<dbReference type="Proteomes" id="UP000887159">
    <property type="component" value="Unassembled WGS sequence"/>
</dbReference>
<organism evidence="1 2">
    <name type="scientific">Trichonephila clavipes</name>
    <name type="common">Golden silk orbweaver</name>
    <name type="synonym">Nephila clavipes</name>
    <dbReference type="NCBI Taxonomy" id="2585209"/>
    <lineage>
        <taxon>Eukaryota</taxon>
        <taxon>Metazoa</taxon>
        <taxon>Ecdysozoa</taxon>
        <taxon>Arthropoda</taxon>
        <taxon>Chelicerata</taxon>
        <taxon>Arachnida</taxon>
        <taxon>Araneae</taxon>
        <taxon>Araneomorphae</taxon>
        <taxon>Entelegynae</taxon>
        <taxon>Araneoidea</taxon>
        <taxon>Nephilidae</taxon>
        <taxon>Trichonephila</taxon>
    </lineage>
</organism>
<sequence>MYDIKGELVKLCYKVDIQYTSTVECDLNDCYNYPIFLHNSNYSSWDIYNCASASTDVDAEHQCSGSNFVPIVAGSADKGLII</sequence>